<keyword evidence="3" id="KW-0812">Transmembrane</keyword>
<organism evidence="5 6">
    <name type="scientific">Candidatus Cryptobacteroides intestinigallinarum</name>
    <dbReference type="NCBI Taxonomy" id="2840767"/>
    <lineage>
        <taxon>Bacteria</taxon>
        <taxon>Pseudomonadati</taxon>
        <taxon>Bacteroidota</taxon>
        <taxon>Bacteroidia</taxon>
        <taxon>Bacteroidales</taxon>
        <taxon>Candidatus Cryptobacteroides</taxon>
    </lineage>
</organism>
<gene>
    <name evidence="5" type="ORF">IAC08_03745</name>
</gene>
<dbReference type="PANTHER" id="PTHR22916">
    <property type="entry name" value="GLYCOSYLTRANSFERASE"/>
    <property type="match status" value="1"/>
</dbReference>
<accession>A0A9D9HKG5</accession>
<dbReference type="GO" id="GO:0016758">
    <property type="term" value="F:hexosyltransferase activity"/>
    <property type="evidence" value="ECO:0007669"/>
    <property type="project" value="UniProtKB-ARBA"/>
</dbReference>
<feature type="transmembrane region" description="Helical" evidence="3">
    <location>
        <begin position="302"/>
        <end position="322"/>
    </location>
</feature>
<dbReference type="AlphaFoldDB" id="A0A9D9HKG5"/>
<name>A0A9D9HKG5_9BACT</name>
<keyword evidence="1" id="KW-0328">Glycosyltransferase</keyword>
<dbReference type="InterPro" id="IPR001173">
    <property type="entry name" value="Glyco_trans_2-like"/>
</dbReference>
<reference evidence="5" key="2">
    <citation type="journal article" date="2021" name="PeerJ">
        <title>Extensive microbial diversity within the chicken gut microbiome revealed by metagenomics and culture.</title>
        <authorList>
            <person name="Gilroy R."/>
            <person name="Ravi A."/>
            <person name="Getino M."/>
            <person name="Pursley I."/>
            <person name="Horton D.L."/>
            <person name="Alikhan N.F."/>
            <person name="Baker D."/>
            <person name="Gharbi K."/>
            <person name="Hall N."/>
            <person name="Watson M."/>
            <person name="Adriaenssens E.M."/>
            <person name="Foster-Nyarko E."/>
            <person name="Jarju S."/>
            <person name="Secka A."/>
            <person name="Antonio M."/>
            <person name="Oren A."/>
            <person name="Chaudhuri R.R."/>
            <person name="La Ragione R."/>
            <person name="Hildebrand F."/>
            <person name="Pallen M.J."/>
        </authorList>
    </citation>
    <scope>NUCLEOTIDE SEQUENCE</scope>
    <source>
        <strain evidence="5">B1-3475</strain>
    </source>
</reference>
<evidence type="ECO:0000256" key="1">
    <source>
        <dbReference type="ARBA" id="ARBA00022676"/>
    </source>
</evidence>
<dbReference type="SUPFAM" id="SSF53448">
    <property type="entry name" value="Nucleotide-diphospho-sugar transferases"/>
    <property type="match status" value="1"/>
</dbReference>
<evidence type="ECO:0000313" key="5">
    <source>
        <dbReference type="EMBL" id="MBO8455500.1"/>
    </source>
</evidence>
<keyword evidence="2" id="KW-0808">Transferase</keyword>
<dbReference type="PANTHER" id="PTHR22916:SF51">
    <property type="entry name" value="GLYCOSYLTRANSFERASE EPSH-RELATED"/>
    <property type="match status" value="1"/>
</dbReference>
<dbReference type="Proteomes" id="UP000823617">
    <property type="component" value="Unassembled WGS sequence"/>
</dbReference>
<keyword evidence="3" id="KW-0472">Membrane</keyword>
<dbReference type="EMBL" id="JADIMK010000038">
    <property type="protein sequence ID" value="MBO8455500.1"/>
    <property type="molecule type" value="Genomic_DNA"/>
</dbReference>
<reference evidence="5" key="1">
    <citation type="submission" date="2020-10" db="EMBL/GenBank/DDBJ databases">
        <authorList>
            <person name="Gilroy R."/>
        </authorList>
    </citation>
    <scope>NUCLEOTIDE SEQUENCE</scope>
    <source>
        <strain evidence="5">B1-3475</strain>
    </source>
</reference>
<dbReference type="Pfam" id="PF00535">
    <property type="entry name" value="Glycos_transf_2"/>
    <property type="match status" value="1"/>
</dbReference>
<evidence type="ECO:0000256" key="3">
    <source>
        <dbReference type="SAM" id="Phobius"/>
    </source>
</evidence>
<keyword evidence="3" id="KW-1133">Transmembrane helix</keyword>
<proteinExistence type="predicted"/>
<dbReference type="Gene3D" id="3.90.550.10">
    <property type="entry name" value="Spore Coat Polysaccharide Biosynthesis Protein SpsA, Chain A"/>
    <property type="match status" value="1"/>
</dbReference>
<evidence type="ECO:0000259" key="4">
    <source>
        <dbReference type="Pfam" id="PF00535"/>
    </source>
</evidence>
<dbReference type="InterPro" id="IPR029044">
    <property type="entry name" value="Nucleotide-diphossugar_trans"/>
</dbReference>
<sequence length="327" mass="37846">MAKVSVIIPVYRVEDFIGKCLDSLVSQTMDDVEYIFVDDASPDRSMEIVAQRMSENPVFASRSRILHHDVNKGLPAARNTGLAVASGEYVLHCDSDDYLEPEMIREMYSAAVEQSADIVWCDWFLTFSRDSRYMKEPDFTSADKALSCMLGGGMKYNVWNKLVRRRLYTDNGISFPDGHGMGEDMTMMMLFACASKVFHLTKALYHYVKMNVNAMGNSAGPERLAALDYNVRRTADFLKKYFGSRYDREIAFLKLQTKFPLLIMTDDWGNFRKWRSLYHDTDRYIMKNPYVSFRIRCVQWCASHGLFVLVSIHYILVCRLFYGVVYR</sequence>
<evidence type="ECO:0000256" key="2">
    <source>
        <dbReference type="ARBA" id="ARBA00022679"/>
    </source>
</evidence>
<feature type="domain" description="Glycosyltransferase 2-like" evidence="4">
    <location>
        <begin position="5"/>
        <end position="165"/>
    </location>
</feature>
<dbReference type="CDD" id="cd00761">
    <property type="entry name" value="Glyco_tranf_GTA_type"/>
    <property type="match status" value="1"/>
</dbReference>
<evidence type="ECO:0000313" key="6">
    <source>
        <dbReference type="Proteomes" id="UP000823617"/>
    </source>
</evidence>
<comment type="caution">
    <text evidence="5">The sequence shown here is derived from an EMBL/GenBank/DDBJ whole genome shotgun (WGS) entry which is preliminary data.</text>
</comment>
<protein>
    <submittedName>
        <fullName evidence="5">Glycosyltransferase family 2 protein</fullName>
    </submittedName>
</protein>